<organism evidence="1">
    <name type="scientific">Anguilla anguilla</name>
    <name type="common">European freshwater eel</name>
    <name type="synonym">Muraena anguilla</name>
    <dbReference type="NCBI Taxonomy" id="7936"/>
    <lineage>
        <taxon>Eukaryota</taxon>
        <taxon>Metazoa</taxon>
        <taxon>Chordata</taxon>
        <taxon>Craniata</taxon>
        <taxon>Vertebrata</taxon>
        <taxon>Euteleostomi</taxon>
        <taxon>Actinopterygii</taxon>
        <taxon>Neopterygii</taxon>
        <taxon>Teleostei</taxon>
        <taxon>Anguilliformes</taxon>
        <taxon>Anguillidae</taxon>
        <taxon>Anguilla</taxon>
    </lineage>
</organism>
<reference evidence="1" key="1">
    <citation type="submission" date="2014-11" db="EMBL/GenBank/DDBJ databases">
        <authorList>
            <person name="Amaro Gonzalez C."/>
        </authorList>
    </citation>
    <scope>NUCLEOTIDE SEQUENCE</scope>
</reference>
<name>A0A0E9QVA1_ANGAN</name>
<dbReference type="AlphaFoldDB" id="A0A0E9QVA1"/>
<sequence length="80" mass="9434">MRYACSYKFSISIACYSATLWPSNVKFVSWPVGIILYHSEKFCKNRPVGYRGCHRLPWQKNNNKTNNNNRVPPHLWYLAP</sequence>
<accession>A0A0E9QVA1</accession>
<dbReference type="EMBL" id="GBXM01088377">
    <property type="protein sequence ID" value="JAH20200.1"/>
    <property type="molecule type" value="Transcribed_RNA"/>
</dbReference>
<protein>
    <submittedName>
        <fullName evidence="1">Uncharacterized protein</fullName>
    </submittedName>
</protein>
<evidence type="ECO:0000313" key="1">
    <source>
        <dbReference type="EMBL" id="JAH20200.1"/>
    </source>
</evidence>
<reference evidence="1" key="2">
    <citation type="journal article" date="2015" name="Fish Shellfish Immunol.">
        <title>Early steps in the European eel (Anguilla anguilla)-Vibrio vulnificus interaction in the gills: Role of the RtxA13 toxin.</title>
        <authorList>
            <person name="Callol A."/>
            <person name="Pajuelo D."/>
            <person name="Ebbesson L."/>
            <person name="Teles M."/>
            <person name="MacKenzie S."/>
            <person name="Amaro C."/>
        </authorList>
    </citation>
    <scope>NUCLEOTIDE SEQUENCE</scope>
</reference>
<proteinExistence type="predicted"/>